<dbReference type="RefSeq" id="WP_115774772.1">
    <property type="nucleotide sequence ID" value="NZ_PIOC01000028.1"/>
</dbReference>
<dbReference type="PIRSF" id="PIRSF500687">
    <property type="entry name" value="MTase_demethylubiq_bact"/>
    <property type="match status" value="1"/>
</dbReference>
<name>A0A3D8PJ74_9BACI</name>
<dbReference type="Gene3D" id="3.30.720.110">
    <property type="match status" value="1"/>
</dbReference>
<dbReference type="PIRSF" id="PIRSF021700">
    <property type="entry name" value="3_dmu_93_MTrfase"/>
    <property type="match status" value="1"/>
</dbReference>
<sequence length="134" mass="15140">MENLSTKVHPFLMFEGDAEEAMNLYTTVFDDAKIISITRYAANEAGEEGTVMQAVFSIKGQEFMCSDSNVKHDFTFTPSISMFVTCDTEEELDHVFEALSQEGQVYMPLDNYGFSKKFGWVGDKFGVTWQLNLA</sequence>
<organism evidence="2 3">
    <name type="scientific">Oceanobacillus arenosus</name>
    <dbReference type="NCBI Taxonomy" id="1229153"/>
    <lineage>
        <taxon>Bacteria</taxon>
        <taxon>Bacillati</taxon>
        <taxon>Bacillota</taxon>
        <taxon>Bacilli</taxon>
        <taxon>Bacillales</taxon>
        <taxon>Bacillaceae</taxon>
        <taxon>Oceanobacillus</taxon>
    </lineage>
</organism>
<protein>
    <recommendedName>
        <fullName evidence="1">PhnB-like domain-containing protein</fullName>
    </recommendedName>
</protein>
<dbReference type="PANTHER" id="PTHR33990:SF4">
    <property type="entry name" value="PHNB-LIKE DOMAIN-CONTAINING PROTEIN"/>
    <property type="match status" value="1"/>
</dbReference>
<evidence type="ECO:0000313" key="3">
    <source>
        <dbReference type="Proteomes" id="UP000257143"/>
    </source>
</evidence>
<dbReference type="InterPro" id="IPR027259">
    <property type="entry name" value="MTase_demethylubiq_bac"/>
</dbReference>
<dbReference type="CDD" id="cd06588">
    <property type="entry name" value="PhnB_like"/>
    <property type="match status" value="1"/>
</dbReference>
<reference evidence="3" key="1">
    <citation type="submission" date="2017-11" db="EMBL/GenBank/DDBJ databases">
        <authorList>
            <person name="Zhu W."/>
        </authorList>
    </citation>
    <scope>NUCLEOTIDE SEQUENCE [LARGE SCALE GENOMIC DNA]</scope>
    <source>
        <strain evidence="3">CAU 1183</strain>
    </source>
</reference>
<comment type="caution">
    <text evidence="2">The sequence shown here is derived from an EMBL/GenBank/DDBJ whole genome shotgun (WGS) entry which is preliminary data.</text>
</comment>
<dbReference type="AlphaFoldDB" id="A0A3D8PJ74"/>
<dbReference type="EMBL" id="PIOC01000028">
    <property type="protein sequence ID" value="RDW16143.1"/>
    <property type="molecule type" value="Genomic_DNA"/>
</dbReference>
<dbReference type="InterPro" id="IPR028973">
    <property type="entry name" value="PhnB-like"/>
</dbReference>
<proteinExistence type="predicted"/>
<evidence type="ECO:0000259" key="1">
    <source>
        <dbReference type="Pfam" id="PF06983"/>
    </source>
</evidence>
<keyword evidence="3" id="KW-1185">Reference proteome</keyword>
<dbReference type="Pfam" id="PF06983">
    <property type="entry name" value="3-dmu-9_3-mt"/>
    <property type="match status" value="1"/>
</dbReference>
<evidence type="ECO:0000313" key="2">
    <source>
        <dbReference type="EMBL" id="RDW16143.1"/>
    </source>
</evidence>
<dbReference type="Gene3D" id="3.30.720.100">
    <property type="match status" value="1"/>
</dbReference>
<gene>
    <name evidence="2" type="ORF">CWR48_18335</name>
</gene>
<dbReference type="InterPro" id="IPR009725">
    <property type="entry name" value="3_dmu_93_MTrfase"/>
</dbReference>
<dbReference type="Proteomes" id="UP000257143">
    <property type="component" value="Unassembled WGS sequence"/>
</dbReference>
<dbReference type="OrthoDB" id="9806473at2"/>
<accession>A0A3D8PJ74</accession>
<feature type="domain" description="PhnB-like" evidence="1">
    <location>
        <begin position="7"/>
        <end position="131"/>
    </location>
</feature>
<dbReference type="PANTHER" id="PTHR33990">
    <property type="entry name" value="PROTEIN YJDN-RELATED"/>
    <property type="match status" value="1"/>
</dbReference>
<dbReference type="SUPFAM" id="SSF54593">
    <property type="entry name" value="Glyoxalase/Bleomycin resistance protein/Dihydroxybiphenyl dioxygenase"/>
    <property type="match status" value="1"/>
</dbReference>
<dbReference type="InterPro" id="IPR029068">
    <property type="entry name" value="Glyas_Bleomycin-R_OHBP_Dase"/>
</dbReference>